<reference evidence="9" key="1">
    <citation type="submission" date="2019-12" db="EMBL/GenBank/DDBJ databases">
        <authorList>
            <person name="Awala S.I."/>
            <person name="Rhee S.K."/>
        </authorList>
    </citation>
    <scope>NUCLEOTIDE SEQUENCE [LARGE SCALE GENOMIC DNA]</scope>
    <source>
        <strain evidence="9">IM1</strain>
    </source>
</reference>
<proteinExistence type="inferred from homology"/>
<dbReference type="Pfam" id="PF21981">
    <property type="entry name" value="RecX_HTH3"/>
    <property type="match status" value="1"/>
</dbReference>
<dbReference type="PANTHER" id="PTHR33602:SF1">
    <property type="entry name" value="REGULATORY PROTEIN RECX FAMILY PROTEIN"/>
    <property type="match status" value="1"/>
</dbReference>
<evidence type="ECO:0000256" key="3">
    <source>
        <dbReference type="ARBA" id="ARBA00018111"/>
    </source>
</evidence>
<dbReference type="Proteomes" id="UP000503004">
    <property type="component" value="Chromosome"/>
</dbReference>
<dbReference type="GO" id="GO:0005737">
    <property type="term" value="C:cytoplasm"/>
    <property type="evidence" value="ECO:0007669"/>
    <property type="project" value="UniProtKB-SubCell"/>
</dbReference>
<feature type="domain" description="RecX second three-helical" evidence="5">
    <location>
        <begin position="39"/>
        <end position="77"/>
    </location>
</feature>
<gene>
    <name evidence="8" type="ORF">GNH96_01490</name>
</gene>
<evidence type="ECO:0000313" key="8">
    <source>
        <dbReference type="EMBL" id="QJD31274.1"/>
    </source>
</evidence>
<dbReference type="KEGG" id="metu:GNH96_01490"/>
<dbReference type="AlphaFoldDB" id="A0A858QC49"/>
<protein>
    <recommendedName>
        <fullName evidence="3">Regulatory protein RecX</fullName>
    </recommendedName>
</protein>
<dbReference type="InterPro" id="IPR003783">
    <property type="entry name" value="Regulatory_RecX"/>
</dbReference>
<keyword evidence="4" id="KW-0963">Cytoplasm</keyword>
<accession>A0A858QC49</accession>
<evidence type="ECO:0000259" key="6">
    <source>
        <dbReference type="Pfam" id="PF21981"/>
    </source>
</evidence>
<comment type="similarity">
    <text evidence="2">Belongs to the RecX family.</text>
</comment>
<keyword evidence="9" id="KW-1185">Reference proteome</keyword>
<dbReference type="InterPro" id="IPR053924">
    <property type="entry name" value="RecX_HTH_2nd"/>
</dbReference>
<evidence type="ECO:0000259" key="7">
    <source>
        <dbReference type="Pfam" id="PF21982"/>
    </source>
</evidence>
<evidence type="ECO:0000256" key="2">
    <source>
        <dbReference type="ARBA" id="ARBA00009695"/>
    </source>
</evidence>
<dbReference type="InterPro" id="IPR036388">
    <property type="entry name" value="WH-like_DNA-bd_sf"/>
</dbReference>
<evidence type="ECO:0000256" key="4">
    <source>
        <dbReference type="ARBA" id="ARBA00022490"/>
    </source>
</evidence>
<dbReference type="EMBL" id="CP046565">
    <property type="protein sequence ID" value="QJD31274.1"/>
    <property type="molecule type" value="Genomic_DNA"/>
</dbReference>
<sequence>MARREHSRLELGRKLAARGFEPPTIETILAECSAQGWQSDERFAESLVRARKARGFGVNRIRQELRLHGVDAGLADAQDWMNDMDRVYTKKYRGKPPMTTPRERASRARFLAQRGFTPSQIQDFFKRLGSAGEYPDND</sequence>
<comment type="subcellular location">
    <subcellularLocation>
        <location evidence="1">Cytoplasm</location>
    </subcellularLocation>
</comment>
<dbReference type="PANTHER" id="PTHR33602">
    <property type="entry name" value="REGULATORY PROTEIN RECX FAMILY PROTEIN"/>
    <property type="match status" value="1"/>
</dbReference>
<dbReference type="InterPro" id="IPR053925">
    <property type="entry name" value="RecX_HTH_3rd"/>
</dbReference>
<evidence type="ECO:0000256" key="1">
    <source>
        <dbReference type="ARBA" id="ARBA00004496"/>
    </source>
</evidence>
<evidence type="ECO:0000313" key="9">
    <source>
        <dbReference type="Proteomes" id="UP000503004"/>
    </source>
</evidence>
<dbReference type="Pfam" id="PF02631">
    <property type="entry name" value="RecX_HTH2"/>
    <property type="match status" value="1"/>
</dbReference>
<evidence type="ECO:0000259" key="5">
    <source>
        <dbReference type="Pfam" id="PF02631"/>
    </source>
</evidence>
<dbReference type="Pfam" id="PF21982">
    <property type="entry name" value="RecX_HTH1"/>
    <property type="match status" value="1"/>
</dbReference>
<name>A0A858QC49_9GAMM</name>
<feature type="domain" description="RecX first three-helical" evidence="7">
    <location>
        <begin position="2"/>
        <end position="32"/>
    </location>
</feature>
<feature type="domain" description="RecX third three-helical" evidence="6">
    <location>
        <begin position="87"/>
        <end position="124"/>
    </location>
</feature>
<dbReference type="Gene3D" id="1.10.10.10">
    <property type="entry name" value="Winged helix-like DNA-binding domain superfamily/Winged helix DNA-binding domain"/>
    <property type="match status" value="3"/>
</dbReference>
<dbReference type="InterPro" id="IPR053926">
    <property type="entry name" value="RecX_HTH_1st"/>
</dbReference>
<organism evidence="8 9">
    <name type="scientific">Methylococcus geothermalis</name>
    <dbReference type="NCBI Taxonomy" id="2681310"/>
    <lineage>
        <taxon>Bacteria</taxon>
        <taxon>Pseudomonadati</taxon>
        <taxon>Pseudomonadota</taxon>
        <taxon>Gammaproteobacteria</taxon>
        <taxon>Methylococcales</taxon>
        <taxon>Methylococcaceae</taxon>
        <taxon>Methylococcus</taxon>
    </lineage>
</organism>
<dbReference type="GO" id="GO:0006282">
    <property type="term" value="P:regulation of DNA repair"/>
    <property type="evidence" value="ECO:0007669"/>
    <property type="project" value="InterPro"/>
</dbReference>